<evidence type="ECO:0000256" key="4">
    <source>
        <dbReference type="ARBA" id="ARBA00023163"/>
    </source>
</evidence>
<dbReference type="PANTHER" id="PTHR10245">
    <property type="entry name" value="ENDOTHELIAL DIFFERENTIATION-RELATED FACTOR 1 MULTIPROTEIN BRIDGING FACTOR 1"/>
    <property type="match status" value="1"/>
</dbReference>
<sequence>MIKIKDSLSFLHVTNETEIGNYKHSFFGHRYFPFTHKDSAQQMSEQDWDNVTVIRKRTNVPKVAKTQSALNAARRSNAVIGTEKKVTGGTNKHTQQDHQRLAKVDRENEVAPPSKLSPSVGKLIQQARQAKGLTQKDLAMKISEKANVINDYEMGRTIPNDGVLRKLERALDVKLKTRGNYDESKRIR</sequence>
<evidence type="ECO:0000256" key="5">
    <source>
        <dbReference type="ARBA" id="ARBA00035107"/>
    </source>
</evidence>
<evidence type="ECO:0000259" key="7">
    <source>
        <dbReference type="PROSITE" id="PS50943"/>
    </source>
</evidence>
<dbReference type="InterPro" id="IPR001387">
    <property type="entry name" value="Cro/C1-type_HTH"/>
</dbReference>
<keyword evidence="9" id="KW-1185">Reference proteome</keyword>
<dbReference type="Pfam" id="PF08523">
    <property type="entry name" value="MBF1"/>
    <property type="match status" value="1"/>
</dbReference>
<evidence type="ECO:0000313" key="9">
    <source>
        <dbReference type="Proteomes" id="UP000789572"/>
    </source>
</evidence>
<keyword evidence="2" id="KW-0805">Transcription regulation</keyword>
<comment type="caution">
    <text evidence="8">The sequence shown here is derived from an EMBL/GenBank/DDBJ whole genome shotgun (WGS) entry which is preliminary data.</text>
</comment>
<dbReference type="InterPro" id="IPR010982">
    <property type="entry name" value="Lambda_DNA-bd_dom_sf"/>
</dbReference>
<gene>
    <name evidence="8" type="ORF">POCULU_LOCUS1223</name>
</gene>
<evidence type="ECO:0000256" key="1">
    <source>
        <dbReference type="ARBA" id="ARBA00009802"/>
    </source>
</evidence>
<dbReference type="PANTHER" id="PTHR10245:SF15">
    <property type="entry name" value="ENDOTHELIAL DIFFERENTIATION-RELATED FACTOR 1"/>
    <property type="match status" value="1"/>
</dbReference>
<dbReference type="Gene3D" id="1.10.260.40">
    <property type="entry name" value="lambda repressor-like DNA-binding domains"/>
    <property type="match status" value="1"/>
</dbReference>
<keyword evidence="3" id="KW-0238">DNA-binding</keyword>
<feature type="region of interest" description="Disordered" evidence="6">
    <location>
        <begin position="86"/>
        <end position="118"/>
    </location>
</feature>
<dbReference type="Pfam" id="PF01381">
    <property type="entry name" value="HTH_3"/>
    <property type="match status" value="1"/>
</dbReference>
<protein>
    <submittedName>
        <fullName evidence="8">328_t:CDS:1</fullName>
    </submittedName>
</protein>
<dbReference type="AlphaFoldDB" id="A0A9N8W4H8"/>
<dbReference type="OrthoDB" id="10253401at2759"/>
<evidence type="ECO:0000256" key="3">
    <source>
        <dbReference type="ARBA" id="ARBA00023125"/>
    </source>
</evidence>
<dbReference type="PROSITE" id="PS50943">
    <property type="entry name" value="HTH_CROC1"/>
    <property type="match status" value="1"/>
</dbReference>
<comment type="function">
    <text evidence="5">Transcriptional coactivator that stimulates GCN4-dependent transcriptional activity by bridging the DNA-binding region of GCN4 and TBP (SPT15), thereby recruiting TBP to GCN4-bound promoters. Involved in induction of the ribosome quality control (RQC) pathway; a pathway that degrades nascent peptide chains during problematic translation. Required to prevent stalled ribosomes from frameshifting.</text>
</comment>
<name>A0A9N8W4H8_9GLOM</name>
<dbReference type="InterPro" id="IPR013729">
    <property type="entry name" value="MBF1_N"/>
</dbReference>
<feature type="compositionally biased region" description="Basic and acidic residues" evidence="6">
    <location>
        <begin position="94"/>
        <end position="109"/>
    </location>
</feature>
<keyword evidence="4" id="KW-0804">Transcription</keyword>
<dbReference type="CDD" id="cd00093">
    <property type="entry name" value="HTH_XRE"/>
    <property type="match status" value="1"/>
</dbReference>
<dbReference type="EMBL" id="CAJVPJ010000086">
    <property type="protein sequence ID" value="CAG8474718.1"/>
    <property type="molecule type" value="Genomic_DNA"/>
</dbReference>
<evidence type="ECO:0000313" key="8">
    <source>
        <dbReference type="EMBL" id="CAG8474718.1"/>
    </source>
</evidence>
<dbReference type="Proteomes" id="UP000789572">
    <property type="component" value="Unassembled WGS sequence"/>
</dbReference>
<organism evidence="8 9">
    <name type="scientific">Paraglomus occultum</name>
    <dbReference type="NCBI Taxonomy" id="144539"/>
    <lineage>
        <taxon>Eukaryota</taxon>
        <taxon>Fungi</taxon>
        <taxon>Fungi incertae sedis</taxon>
        <taxon>Mucoromycota</taxon>
        <taxon>Glomeromycotina</taxon>
        <taxon>Glomeromycetes</taxon>
        <taxon>Paraglomerales</taxon>
        <taxon>Paraglomeraceae</taxon>
        <taxon>Paraglomus</taxon>
    </lineage>
</organism>
<reference evidence="8" key="1">
    <citation type="submission" date="2021-06" db="EMBL/GenBank/DDBJ databases">
        <authorList>
            <person name="Kallberg Y."/>
            <person name="Tangrot J."/>
            <person name="Rosling A."/>
        </authorList>
    </citation>
    <scope>NUCLEOTIDE SEQUENCE</scope>
    <source>
        <strain evidence="8">IA702</strain>
    </source>
</reference>
<feature type="domain" description="HTH cro/C1-type" evidence="7">
    <location>
        <begin position="124"/>
        <end position="178"/>
    </location>
</feature>
<dbReference type="SMART" id="SM00530">
    <property type="entry name" value="HTH_XRE"/>
    <property type="match status" value="1"/>
</dbReference>
<evidence type="ECO:0000256" key="2">
    <source>
        <dbReference type="ARBA" id="ARBA00023015"/>
    </source>
</evidence>
<accession>A0A9N8W4H8</accession>
<proteinExistence type="inferred from homology"/>
<comment type="similarity">
    <text evidence="1">Belongs to the MBF1 family.</text>
</comment>
<dbReference type="GO" id="GO:0003677">
    <property type="term" value="F:DNA binding"/>
    <property type="evidence" value="ECO:0007669"/>
    <property type="project" value="UniProtKB-KW"/>
</dbReference>
<evidence type="ECO:0000256" key="6">
    <source>
        <dbReference type="SAM" id="MobiDB-lite"/>
    </source>
</evidence>
<dbReference type="GO" id="GO:0005634">
    <property type="term" value="C:nucleus"/>
    <property type="evidence" value="ECO:0007669"/>
    <property type="project" value="TreeGrafter"/>
</dbReference>
<dbReference type="SUPFAM" id="SSF47413">
    <property type="entry name" value="lambda repressor-like DNA-binding domains"/>
    <property type="match status" value="1"/>
</dbReference>